<accession>A0A4Y2L1U3</accession>
<dbReference type="CDD" id="cd09276">
    <property type="entry name" value="Rnase_HI_RT_non_LTR"/>
    <property type="match status" value="1"/>
</dbReference>
<name>A0A4Y2L1U3_ARAVE</name>
<keyword evidence="4" id="KW-1185">Reference proteome</keyword>
<dbReference type="GO" id="GO:0004523">
    <property type="term" value="F:RNA-DNA hybrid ribonuclease activity"/>
    <property type="evidence" value="ECO:0007669"/>
    <property type="project" value="InterPro"/>
</dbReference>
<feature type="non-terminal residue" evidence="3">
    <location>
        <position position="166"/>
    </location>
</feature>
<reference evidence="3 4" key="1">
    <citation type="journal article" date="2019" name="Sci. Rep.">
        <title>Orb-weaving spider Araneus ventricosus genome elucidates the spidroin gene catalogue.</title>
        <authorList>
            <person name="Kono N."/>
            <person name="Nakamura H."/>
            <person name="Ohtoshi R."/>
            <person name="Moran D.A.P."/>
            <person name="Shinohara A."/>
            <person name="Yoshida Y."/>
            <person name="Fujiwara M."/>
            <person name="Mori M."/>
            <person name="Tomita M."/>
            <person name="Arakawa K."/>
        </authorList>
    </citation>
    <scope>NUCLEOTIDE SEQUENCE [LARGE SCALE GENOMIC DNA]</scope>
</reference>
<dbReference type="EMBL" id="BGPR01116864">
    <property type="protein sequence ID" value="GBN08250.1"/>
    <property type="molecule type" value="Genomic_DNA"/>
</dbReference>
<dbReference type="EMBL" id="BGPR01116849">
    <property type="protein sequence ID" value="GBN08206.1"/>
    <property type="molecule type" value="Genomic_DNA"/>
</dbReference>
<evidence type="ECO:0000313" key="4">
    <source>
        <dbReference type="Proteomes" id="UP000499080"/>
    </source>
</evidence>
<evidence type="ECO:0000313" key="3">
    <source>
        <dbReference type="EMBL" id="GBN08250.1"/>
    </source>
</evidence>
<dbReference type="Gene3D" id="3.30.420.10">
    <property type="entry name" value="Ribonuclease H-like superfamily/Ribonuclease H"/>
    <property type="match status" value="1"/>
</dbReference>
<protein>
    <recommendedName>
        <fullName evidence="1">RNase H type-1 domain-containing protein</fullName>
    </recommendedName>
</protein>
<comment type="caution">
    <text evidence="3">The sequence shown here is derived from an EMBL/GenBank/DDBJ whole genome shotgun (WGS) entry which is preliminary data.</text>
</comment>
<dbReference type="InterPro" id="IPR002156">
    <property type="entry name" value="RNaseH_domain"/>
</dbReference>
<dbReference type="Proteomes" id="UP000499080">
    <property type="component" value="Unassembled WGS sequence"/>
</dbReference>
<sequence length="166" mass="18252">MSTFYREYLYHISNNNIILATDASKSARFTSIAAHNLNTQKGSARLIPNVNSTFTAECLAIIMAIKLHVKDNNHYIILTDGKSVAESSKLVTHKSPSVILELHKVLRSTLNYSLSITLIWVPGHRGIAPNEAANQLAKSVNENTEKWQIAAAEDLIVNYAHLGPGS</sequence>
<organism evidence="3 4">
    <name type="scientific">Araneus ventricosus</name>
    <name type="common">Orbweaver spider</name>
    <name type="synonym">Epeira ventricosa</name>
    <dbReference type="NCBI Taxonomy" id="182803"/>
    <lineage>
        <taxon>Eukaryota</taxon>
        <taxon>Metazoa</taxon>
        <taxon>Ecdysozoa</taxon>
        <taxon>Arthropoda</taxon>
        <taxon>Chelicerata</taxon>
        <taxon>Arachnida</taxon>
        <taxon>Araneae</taxon>
        <taxon>Araneomorphae</taxon>
        <taxon>Entelegynae</taxon>
        <taxon>Araneoidea</taxon>
        <taxon>Araneidae</taxon>
        <taxon>Araneus</taxon>
    </lineage>
</organism>
<gene>
    <name evidence="2" type="ORF">AVEN_260986_1</name>
    <name evidence="3" type="ORF">AVEN_95131_1</name>
</gene>
<dbReference type="OrthoDB" id="8067603at2759"/>
<proteinExistence type="predicted"/>
<dbReference type="InterPro" id="IPR036397">
    <property type="entry name" value="RNaseH_sf"/>
</dbReference>
<dbReference type="PROSITE" id="PS50879">
    <property type="entry name" value="RNASE_H_1"/>
    <property type="match status" value="1"/>
</dbReference>
<dbReference type="InterPro" id="IPR012337">
    <property type="entry name" value="RNaseH-like_sf"/>
</dbReference>
<evidence type="ECO:0000313" key="2">
    <source>
        <dbReference type="EMBL" id="GBN08206.1"/>
    </source>
</evidence>
<dbReference type="Pfam" id="PF00075">
    <property type="entry name" value="RNase_H"/>
    <property type="match status" value="1"/>
</dbReference>
<dbReference type="SUPFAM" id="SSF53098">
    <property type="entry name" value="Ribonuclease H-like"/>
    <property type="match status" value="1"/>
</dbReference>
<evidence type="ECO:0000259" key="1">
    <source>
        <dbReference type="PROSITE" id="PS50879"/>
    </source>
</evidence>
<feature type="domain" description="RNase H type-1" evidence="1">
    <location>
        <begin position="13"/>
        <end position="142"/>
    </location>
</feature>
<dbReference type="AlphaFoldDB" id="A0A4Y2L1U3"/>
<dbReference type="GO" id="GO:0003676">
    <property type="term" value="F:nucleic acid binding"/>
    <property type="evidence" value="ECO:0007669"/>
    <property type="project" value="InterPro"/>
</dbReference>